<keyword evidence="4" id="KW-1185">Reference proteome</keyword>
<dbReference type="GO" id="GO:0005634">
    <property type="term" value="C:nucleus"/>
    <property type="evidence" value="ECO:0007669"/>
    <property type="project" value="TreeGrafter"/>
</dbReference>
<feature type="compositionally biased region" description="Polar residues" evidence="1">
    <location>
        <begin position="613"/>
        <end position="623"/>
    </location>
</feature>
<reference evidence="3" key="1">
    <citation type="journal article" date="2020" name="Stud. Mycol.">
        <title>101 Dothideomycetes genomes: a test case for predicting lifestyles and emergence of pathogens.</title>
        <authorList>
            <person name="Haridas S."/>
            <person name="Albert R."/>
            <person name="Binder M."/>
            <person name="Bloem J."/>
            <person name="Labutti K."/>
            <person name="Salamov A."/>
            <person name="Andreopoulos B."/>
            <person name="Baker S."/>
            <person name="Barry K."/>
            <person name="Bills G."/>
            <person name="Bluhm B."/>
            <person name="Cannon C."/>
            <person name="Castanera R."/>
            <person name="Culley D."/>
            <person name="Daum C."/>
            <person name="Ezra D."/>
            <person name="Gonzalez J."/>
            <person name="Henrissat B."/>
            <person name="Kuo A."/>
            <person name="Liang C."/>
            <person name="Lipzen A."/>
            <person name="Lutzoni F."/>
            <person name="Magnuson J."/>
            <person name="Mondo S."/>
            <person name="Nolan M."/>
            <person name="Ohm R."/>
            <person name="Pangilinan J."/>
            <person name="Park H.-J."/>
            <person name="Ramirez L."/>
            <person name="Alfaro M."/>
            <person name="Sun H."/>
            <person name="Tritt A."/>
            <person name="Yoshinaga Y."/>
            <person name="Zwiers L.-H."/>
            <person name="Turgeon B."/>
            <person name="Goodwin S."/>
            <person name="Spatafora J."/>
            <person name="Crous P."/>
            <person name="Grigoriev I."/>
        </authorList>
    </citation>
    <scope>NUCLEOTIDE SEQUENCE</scope>
    <source>
        <strain evidence="3">CBS 113818</strain>
    </source>
</reference>
<dbReference type="Pfam" id="PF23305">
    <property type="entry name" value="DUF7082"/>
    <property type="match status" value="1"/>
</dbReference>
<dbReference type="Proteomes" id="UP000799424">
    <property type="component" value="Unassembled WGS sequence"/>
</dbReference>
<evidence type="ECO:0000313" key="4">
    <source>
        <dbReference type="Proteomes" id="UP000799424"/>
    </source>
</evidence>
<dbReference type="AlphaFoldDB" id="A0A6A6ZLN9"/>
<proteinExistence type="predicted"/>
<dbReference type="PANTHER" id="PTHR39463">
    <property type="entry name" value="MEDUSA"/>
    <property type="match status" value="1"/>
</dbReference>
<sequence>MSGYDKNQHYVYDAEATRSNQIPGYTGIAQPSYTSQYTGAPARLTHESSSADMPYIPSSTYESRATGEHQPESSFIDAGSRHSASHTPTETEISAHVTPTQGTAGSIVSLQLRTSYDIASSRNTYILMFGSRKCVAKLQKVDYDDEWYNYLLDADVPPFPSTNSWNPTMMLKLQVEDHKGDLLSQIDAGKFTFTDMSPNLAYQSSPEFSRKRKYSPEYGDAQDYAENNAPKRVNTMRFQAKPRSLSGPYSTAQVSPLPVHSALSSAYGSGYDMSKQGAYSSGYSQKGLYAVPSGMSLAHTDYKLPQMSPSLQSYGHYNPISHTGRNSASISLTPSGNSVLPSPATLPAPVLVRSTNLPQTGSASSSQAFNPYSMYQTKAILKVDGDLENMSDEWTEEELDAKRRLVEFKRSQHGSTITTSFAPVTPEARPARSICVSCIWWEEKDECFITSVDTIYLLEQLVNVRFTVEEKNRIRRNLEGFRPLTVSKAKADSEEFFKVIMGFPNPKPRNIEKDVKVFPWKILGHALKKIISKYSASYSSTAGIGSLPITSTSTYAPNAMSHAAVTAHRNSSPQSVSASTASTAYTPHLAASSLSPHLKVSAGVDASSGHGMSASQRTPSGHSMAQWGHTPHQMQYPASLPQVGRASWDYAYLNASTAAVVPSAAQPLQRPDLTADISQMPADNTYPQYGERTTRV</sequence>
<dbReference type="EMBL" id="MU006238">
    <property type="protein sequence ID" value="KAF2821157.1"/>
    <property type="molecule type" value="Genomic_DNA"/>
</dbReference>
<feature type="region of interest" description="Disordered" evidence="1">
    <location>
        <begin position="601"/>
        <end position="629"/>
    </location>
</feature>
<evidence type="ECO:0000259" key="2">
    <source>
        <dbReference type="Pfam" id="PF23305"/>
    </source>
</evidence>
<accession>A0A6A6ZLN9</accession>
<feature type="region of interest" description="Disordered" evidence="1">
    <location>
        <begin position="46"/>
        <end position="86"/>
    </location>
</feature>
<gene>
    <name evidence="3" type="ORF">CC86DRAFT_109915</name>
</gene>
<protein>
    <recommendedName>
        <fullName evidence="2">DUF7082 domain-containing protein</fullName>
    </recommendedName>
</protein>
<organism evidence="3 4">
    <name type="scientific">Ophiobolus disseminans</name>
    <dbReference type="NCBI Taxonomy" id="1469910"/>
    <lineage>
        <taxon>Eukaryota</taxon>
        <taxon>Fungi</taxon>
        <taxon>Dikarya</taxon>
        <taxon>Ascomycota</taxon>
        <taxon>Pezizomycotina</taxon>
        <taxon>Dothideomycetes</taxon>
        <taxon>Pleosporomycetidae</taxon>
        <taxon>Pleosporales</taxon>
        <taxon>Pleosporineae</taxon>
        <taxon>Phaeosphaeriaceae</taxon>
        <taxon>Ophiobolus</taxon>
    </lineage>
</organism>
<evidence type="ECO:0000256" key="1">
    <source>
        <dbReference type="SAM" id="MobiDB-lite"/>
    </source>
</evidence>
<feature type="compositionally biased region" description="Polar residues" evidence="1">
    <location>
        <begin position="47"/>
        <end position="63"/>
    </location>
</feature>
<dbReference type="PANTHER" id="PTHR39463:SF1">
    <property type="entry name" value="MEDUSA"/>
    <property type="match status" value="1"/>
</dbReference>
<name>A0A6A6ZLN9_9PLEO</name>
<dbReference type="OrthoDB" id="1751210at2759"/>
<dbReference type="InterPro" id="IPR055509">
    <property type="entry name" value="DUF7082"/>
</dbReference>
<evidence type="ECO:0000313" key="3">
    <source>
        <dbReference type="EMBL" id="KAF2821157.1"/>
    </source>
</evidence>
<feature type="domain" description="DUF7082" evidence="2">
    <location>
        <begin position="378"/>
        <end position="531"/>
    </location>
</feature>